<evidence type="ECO:0000313" key="5">
    <source>
        <dbReference type="Proteomes" id="UP000789941"/>
    </source>
</evidence>
<evidence type="ECO:0000256" key="1">
    <source>
        <dbReference type="SAM" id="MobiDB-lite"/>
    </source>
</evidence>
<accession>A0A5E4LPW4</accession>
<dbReference type="InterPro" id="IPR013783">
    <property type="entry name" value="Ig-like_fold"/>
</dbReference>
<organism evidence="4 5">
    <name type="scientific">Candidatus Bilamarchaeum dharawalense</name>
    <dbReference type="NCBI Taxonomy" id="2885759"/>
    <lineage>
        <taxon>Archaea</taxon>
        <taxon>Candidatus Micrarchaeota</taxon>
        <taxon>Candidatus Micrarchaeia</taxon>
        <taxon>Candidatus Anstonellales</taxon>
        <taxon>Candidatus Bilamarchaeaceae</taxon>
        <taxon>Candidatus Bilamarchaeum</taxon>
    </lineage>
</organism>
<protein>
    <recommendedName>
        <fullName evidence="3">Ig-like domain-containing protein</fullName>
    </recommendedName>
</protein>
<keyword evidence="2" id="KW-1133">Transmembrane helix</keyword>
<feature type="domain" description="Ig-like" evidence="3">
    <location>
        <begin position="654"/>
        <end position="721"/>
    </location>
</feature>
<name>A0A5E4LPW4_9ARCH</name>
<evidence type="ECO:0000256" key="2">
    <source>
        <dbReference type="SAM" id="Phobius"/>
    </source>
</evidence>
<evidence type="ECO:0000259" key="3">
    <source>
        <dbReference type="Pfam" id="PF13750"/>
    </source>
</evidence>
<dbReference type="Gene3D" id="2.60.40.10">
    <property type="entry name" value="Immunoglobulins"/>
    <property type="match status" value="4"/>
</dbReference>
<sequence length="1303" mass="140571">MKLIENLANRKTLALFVALFVVFVMVIIPSNAISVVWNYLAYNSTSGNAEFNLRVNVEQDFVTYNTTKFYFYNDSSGQWEDITSITHFSITWYGTGYMPYDYQAYGYGYGDYPGSFVPNYFGYGGYGYANTYGYGYASYGYGYDGSHYGYGYGMGNGYALLDGYIEGDTFPPGLYDVRAVVIVNTDGGTQHAFYSDTAQFEKISGSSVTIDRIYPLGDVNVSQNEFFPVVVNVTCDGVCGLTNVSLYRPSPPATVVTWESGDDTDYTEGSLAVSLALANRLGATWNSTYSGVSNFDPISLPAGFWDQDVIVASGYYMMGMGYDYNWTDMRDAMLNGHIVIAERDYFDLVKSDLSLTEYTYTNDTYNTYYMCTSEGMMITDDYGGLGCGWEYMDVDKYGNTIGSLIILNPCNISAVGLISTTPGDTPFYTNDSNPRQITLVSSVPQTVTFYVNATGDLDTTYEFFADAILLSNTSANDTTSTWNVTIVLGDDTPPVISDLAPVEGYNTSSHGIPLEYNVTDDISTTVDCNISINGSVSQDNDLTSGTLYHNNIPVFAEGLYTWYMNCSDDASNVGTTTPRTVMVDWTLPTIDLLNPVNEFNTTYGAPGIVYLYVRANVTDDLSGPDHCEIFINGVDDGTGFFMNNGVPNGGFIDVTSYGEGKHTIYLNCTDMAGNSNLSETRNFTIDLTAPTVTPLMPDNNTNTSNTSIYLLTNITDNLSPETNCTSYLNGNPNSVSVMTPNGTTHGVTYGPPLAEGRYSWYHRCVDYAGNVGVSPTRNFTIDRTGPTVTLNNPVNEFNTSNTSVFFNFTMTDALSTYADCEWIIDGSYTGSHYNVTNATAYGYTFAWADSIEGRHNWSMDCEDRSGNSGVSETRNFTVDIHAPTVHMLFPPNNTFTNNNTQLFTFITVDNLDTSMNCNLRRQDGSTIKSSPTTANNTTTNLTPAINLTEGTQHYDVVCQDDAESWGYSEYPWWVTLDTAAPTVNLMTPTTGYITTDTTPNFNFNYTDALSPNATCTLYVAGTARGSVTANNATNTSITSSALSVGASQSWYVRCTDLAGNANNSASRTITISSSGGGGTGGSGGGGGGGGGGAGGGGATDTDRNTTIPHQNVTTKTCTVDTQCGSNEACLGSKCIPVTGLCGFAANHQWNYFECCDDATCGTGYTCVEHTCTAIPKQGCTNNADCPTGKTCSGGTCVSTITSGTDQEAECVKDSDCASGKSCLGSKCLPTPVTGQGTCTLFGIAGPKILGICWYWITLLVILAIIIALFMLGGGVALAALSGPKEKPKFNFKHRKPHHKHGEF</sequence>
<keyword evidence="2" id="KW-0472">Membrane</keyword>
<proteinExistence type="predicted"/>
<dbReference type="EMBL" id="CABMJJ010000007">
    <property type="protein sequence ID" value="VVC03419.1"/>
    <property type="molecule type" value="Genomic_DNA"/>
</dbReference>
<keyword evidence="2" id="KW-0812">Transmembrane</keyword>
<gene>
    <name evidence="4" type="ORF">LFW2832_00359</name>
</gene>
<feature type="compositionally biased region" description="Gly residues" evidence="1">
    <location>
        <begin position="1074"/>
        <end position="1098"/>
    </location>
</feature>
<feature type="region of interest" description="Disordered" evidence="1">
    <location>
        <begin position="1072"/>
        <end position="1106"/>
    </location>
</feature>
<reference evidence="4 5" key="1">
    <citation type="submission" date="2019-08" db="EMBL/GenBank/DDBJ databases">
        <authorList>
            <person name="Vazquez-Campos X."/>
        </authorList>
    </citation>
    <scope>NUCLEOTIDE SEQUENCE [LARGE SCALE GENOMIC DNA]</scope>
    <source>
        <strain evidence="4">LFW-283_2</strain>
    </source>
</reference>
<evidence type="ECO:0000313" key="4">
    <source>
        <dbReference type="EMBL" id="VVC03419.1"/>
    </source>
</evidence>
<dbReference type="Proteomes" id="UP000789941">
    <property type="component" value="Unassembled WGS sequence"/>
</dbReference>
<comment type="caution">
    <text evidence="4">The sequence shown here is derived from an EMBL/GenBank/DDBJ whole genome shotgun (WGS) entry which is preliminary data.</text>
</comment>
<dbReference type="InterPro" id="IPR022038">
    <property type="entry name" value="Ig-like_bact"/>
</dbReference>
<feature type="transmembrane region" description="Helical" evidence="2">
    <location>
        <begin position="1253"/>
        <end position="1280"/>
    </location>
</feature>
<dbReference type="Pfam" id="PF13750">
    <property type="entry name" value="Big_3_3"/>
    <property type="match status" value="1"/>
</dbReference>